<feature type="transmembrane region" description="Helical" evidence="1">
    <location>
        <begin position="147"/>
        <end position="170"/>
    </location>
</feature>
<sequence length="303" mass="34626">MRTHSKTNFKEPAPQSFWLVYFGMVLVFSPVLIYFYSIYAYTTNIPFSDDYNRLNRIVPIIQSGTLQEKLKILFSYSLEQLLLVNKVVILLIYSVWGEIDLKMARFVANSPLLVLLFFVYKTLPENREKIFLVFPSALILFQLKPNWFSIACGSSNIYALCFSGLVFYFLGKNSIRYFFGASFFAICSAISIGSGLATLATGWLTLIIQGRFKLAWIWLVGTLIFVGSFSFGTNNLASPLTSSFLTIPSWNDVVRIGIFFISFLGTMFSFESHTTIFTFGALIICYFIYLLYKKYYAINLAVF</sequence>
<feature type="transmembrane region" description="Helical" evidence="1">
    <location>
        <begin position="177"/>
        <end position="208"/>
    </location>
</feature>
<feature type="transmembrane region" description="Helical" evidence="1">
    <location>
        <begin position="276"/>
        <end position="292"/>
    </location>
</feature>
<evidence type="ECO:0008006" key="3">
    <source>
        <dbReference type="Google" id="ProtNLM"/>
    </source>
</evidence>
<dbReference type="EMBL" id="UINC01093489">
    <property type="protein sequence ID" value="SVC47948.1"/>
    <property type="molecule type" value="Genomic_DNA"/>
</dbReference>
<keyword evidence="1" id="KW-0812">Transmembrane</keyword>
<feature type="non-terminal residue" evidence="2">
    <location>
        <position position="303"/>
    </location>
</feature>
<feature type="transmembrane region" description="Helical" evidence="1">
    <location>
        <begin position="253"/>
        <end position="270"/>
    </location>
</feature>
<proteinExistence type="predicted"/>
<name>A0A382MHH1_9ZZZZ</name>
<feature type="transmembrane region" description="Helical" evidence="1">
    <location>
        <begin position="73"/>
        <end position="96"/>
    </location>
</feature>
<keyword evidence="1" id="KW-0472">Membrane</keyword>
<reference evidence="2" key="1">
    <citation type="submission" date="2018-05" db="EMBL/GenBank/DDBJ databases">
        <authorList>
            <person name="Lanie J.A."/>
            <person name="Ng W.-L."/>
            <person name="Kazmierczak K.M."/>
            <person name="Andrzejewski T.M."/>
            <person name="Davidsen T.M."/>
            <person name="Wayne K.J."/>
            <person name="Tettelin H."/>
            <person name="Glass J.I."/>
            <person name="Rusch D."/>
            <person name="Podicherti R."/>
            <person name="Tsui H.-C.T."/>
            <person name="Winkler M.E."/>
        </authorList>
    </citation>
    <scope>NUCLEOTIDE SEQUENCE</scope>
</reference>
<evidence type="ECO:0000256" key="1">
    <source>
        <dbReference type="SAM" id="Phobius"/>
    </source>
</evidence>
<evidence type="ECO:0000313" key="2">
    <source>
        <dbReference type="EMBL" id="SVC47948.1"/>
    </source>
</evidence>
<organism evidence="2">
    <name type="scientific">marine metagenome</name>
    <dbReference type="NCBI Taxonomy" id="408172"/>
    <lineage>
        <taxon>unclassified sequences</taxon>
        <taxon>metagenomes</taxon>
        <taxon>ecological metagenomes</taxon>
    </lineage>
</organism>
<gene>
    <name evidence="2" type="ORF">METZ01_LOCUS300802</name>
</gene>
<accession>A0A382MHH1</accession>
<feature type="transmembrane region" description="Helical" evidence="1">
    <location>
        <begin position="20"/>
        <end position="41"/>
    </location>
</feature>
<feature type="transmembrane region" description="Helical" evidence="1">
    <location>
        <begin position="103"/>
        <end position="120"/>
    </location>
</feature>
<feature type="transmembrane region" description="Helical" evidence="1">
    <location>
        <begin position="214"/>
        <end position="232"/>
    </location>
</feature>
<keyword evidence="1" id="KW-1133">Transmembrane helix</keyword>
<protein>
    <recommendedName>
        <fullName evidence="3">Glycosyltransferase RgtA/B/C/D-like domain-containing protein</fullName>
    </recommendedName>
</protein>
<dbReference type="AlphaFoldDB" id="A0A382MHH1"/>